<feature type="transmembrane region" description="Helical" evidence="8">
    <location>
        <begin position="364"/>
        <end position="388"/>
    </location>
</feature>
<evidence type="ECO:0000256" key="8">
    <source>
        <dbReference type="SAM" id="Phobius"/>
    </source>
</evidence>
<sequence>MAYLSPDTARNGGGSQISLDQSISAQSSEEISQQDVKQQIENRTANPFLLSLKQLRVMLKRNAILQIRYRKSTIAQIFLGPLIFILLLFILNEADKANVKKSNRHPIPYDLDGVVRCQGRNEGDPCINILFTPDNPENRQILQIFSAKNAQRTGEAPLNIESVNLALTDVPTDNLGIIPVPNAQFIYDYTLQNPNTTLFGIEFTTVHQPTTNYRYQIWFNSTQSANNSDVFSDQIVAFQRGLDEAIIAVATNSGQTVDTTPTFNVQLKDWPKVPPSVVGDEIVGSLGSLFFFCAEMIIFIVVLNTIVTEKEQKLRDSLIMMGLKVEVYWLSYLLSNAWLVIICSIITCFLGFIFRFEVFTNTNFLVLIITFILFGMAMVSFAFFITVWCRKARVAVLNGIFVFIIGLLFQSFVFSNNFVGYIWWDVKTASYFRHIFSLLPFFNFGKIYLDISKLSTGKFDFLTETIIKGPGFKWHDLFNPIPNEYLPTYDAAGRTPLVPPPVQSWYLLLMDIGLYCLLTWYFDKILPDEFGTRRSPVFFLYPSFWGIKFKRNTNTEQLLAKLQKKPDDDDPDYKEDEDVAAERLVAFDPSQDVALRICNLRKVYRQSWLYKSKLDKVAVRDLCLALKEGKCLALLGQNGAGKSTTMNILSGLTPATSGDALLYGYSVRNEMDSIRKIMGVCPQHDILFNDLTAREHIELYAGIKNVPADEIKKLTEERLAAVRLTKVADKPAGTYSGGMKRRLSMLISTIGDPRIIFLDEPTTGMDPVNRRHVWSFIENFKRGRVIVLTTHSMEEADVLGDRISIMAHGRLRALGNAIHLKNRFGAGYRVSLVCHPSDAPLLKSRVEARVSEAKLEDDSAGALIYEIPASSMHILPNLIMWMEDNKEASTAEPTKKLIKAWGVSQKSLEEAFLRLIREANPNGYQGYEMDEEKLN</sequence>
<dbReference type="CDD" id="cd03263">
    <property type="entry name" value="ABC_subfamily_A"/>
    <property type="match status" value="1"/>
</dbReference>
<dbReference type="OrthoDB" id="8061355at2759"/>
<keyword evidence="2" id="KW-0813">Transport</keyword>
<dbReference type="GO" id="GO:0005319">
    <property type="term" value="F:lipid transporter activity"/>
    <property type="evidence" value="ECO:0007669"/>
    <property type="project" value="TreeGrafter"/>
</dbReference>
<gene>
    <name evidence="10" type="ORF">POCULU_LOCUS756</name>
</gene>
<dbReference type="GO" id="GO:0016020">
    <property type="term" value="C:membrane"/>
    <property type="evidence" value="ECO:0007669"/>
    <property type="project" value="UniProtKB-SubCell"/>
</dbReference>
<dbReference type="InterPro" id="IPR027417">
    <property type="entry name" value="P-loop_NTPase"/>
</dbReference>
<name>A0A9N8VSR2_9GLOM</name>
<dbReference type="InterPro" id="IPR003439">
    <property type="entry name" value="ABC_transporter-like_ATP-bd"/>
</dbReference>
<comment type="caution">
    <text evidence="10">The sequence shown here is derived from an EMBL/GenBank/DDBJ whole genome shotgun (WGS) entry which is preliminary data.</text>
</comment>
<dbReference type="Proteomes" id="UP000789572">
    <property type="component" value="Unassembled WGS sequence"/>
</dbReference>
<dbReference type="InterPro" id="IPR003593">
    <property type="entry name" value="AAA+_ATPase"/>
</dbReference>
<accession>A0A9N8VSR2</accession>
<dbReference type="SMART" id="SM00382">
    <property type="entry name" value="AAA"/>
    <property type="match status" value="1"/>
</dbReference>
<evidence type="ECO:0000256" key="7">
    <source>
        <dbReference type="ARBA" id="ARBA00023136"/>
    </source>
</evidence>
<keyword evidence="6 8" id="KW-1133">Transmembrane helix</keyword>
<dbReference type="PANTHER" id="PTHR19229:SF205">
    <property type="entry name" value="ABC TRANSPORTER A FAMILY MEMBER 1-RELATED"/>
    <property type="match status" value="1"/>
</dbReference>
<reference evidence="10" key="1">
    <citation type="submission" date="2021-06" db="EMBL/GenBank/DDBJ databases">
        <authorList>
            <person name="Kallberg Y."/>
            <person name="Tangrot J."/>
            <person name="Rosling A."/>
        </authorList>
    </citation>
    <scope>NUCLEOTIDE SEQUENCE</scope>
    <source>
        <strain evidence="10">IA702</strain>
    </source>
</reference>
<dbReference type="GO" id="GO:0140359">
    <property type="term" value="F:ABC-type transporter activity"/>
    <property type="evidence" value="ECO:0007669"/>
    <property type="project" value="InterPro"/>
</dbReference>
<keyword evidence="5" id="KW-0067">ATP-binding</keyword>
<dbReference type="GO" id="GO:0005524">
    <property type="term" value="F:ATP binding"/>
    <property type="evidence" value="ECO:0007669"/>
    <property type="project" value="UniProtKB-KW"/>
</dbReference>
<dbReference type="Pfam" id="PF12698">
    <property type="entry name" value="ABC2_membrane_3"/>
    <property type="match status" value="1"/>
</dbReference>
<dbReference type="PANTHER" id="PTHR19229">
    <property type="entry name" value="ATP-BINDING CASSETTE TRANSPORTER SUBFAMILY A ABCA"/>
    <property type="match status" value="1"/>
</dbReference>
<protein>
    <submittedName>
        <fullName evidence="10">7477_t:CDS:1</fullName>
    </submittedName>
</protein>
<dbReference type="InterPro" id="IPR026082">
    <property type="entry name" value="ABCA"/>
</dbReference>
<dbReference type="InterPro" id="IPR017871">
    <property type="entry name" value="ABC_transporter-like_CS"/>
</dbReference>
<feature type="domain" description="ABC transporter" evidence="9">
    <location>
        <begin position="595"/>
        <end position="833"/>
    </location>
</feature>
<feature type="transmembrane region" description="Helical" evidence="8">
    <location>
        <begin position="282"/>
        <end position="307"/>
    </location>
</feature>
<keyword evidence="11" id="KW-1185">Reference proteome</keyword>
<feature type="transmembrane region" description="Helical" evidence="8">
    <location>
        <begin position="73"/>
        <end position="91"/>
    </location>
</feature>
<organism evidence="10 11">
    <name type="scientific">Paraglomus occultum</name>
    <dbReference type="NCBI Taxonomy" id="144539"/>
    <lineage>
        <taxon>Eukaryota</taxon>
        <taxon>Fungi</taxon>
        <taxon>Fungi incertae sedis</taxon>
        <taxon>Mucoromycota</taxon>
        <taxon>Glomeromycotina</taxon>
        <taxon>Glomeromycetes</taxon>
        <taxon>Paraglomerales</taxon>
        <taxon>Paraglomeraceae</taxon>
        <taxon>Paraglomus</taxon>
    </lineage>
</organism>
<dbReference type="InterPro" id="IPR013525">
    <property type="entry name" value="ABC2_TM"/>
</dbReference>
<dbReference type="EMBL" id="CAJVPJ010000044">
    <property type="protein sequence ID" value="CAG8465050.1"/>
    <property type="molecule type" value="Genomic_DNA"/>
</dbReference>
<dbReference type="AlphaFoldDB" id="A0A9N8VSR2"/>
<feature type="transmembrane region" description="Helical" evidence="8">
    <location>
        <begin position="400"/>
        <end position="424"/>
    </location>
</feature>
<evidence type="ECO:0000256" key="4">
    <source>
        <dbReference type="ARBA" id="ARBA00022741"/>
    </source>
</evidence>
<feature type="transmembrane region" description="Helical" evidence="8">
    <location>
        <begin position="327"/>
        <end position="352"/>
    </location>
</feature>
<dbReference type="GO" id="GO:0016887">
    <property type="term" value="F:ATP hydrolysis activity"/>
    <property type="evidence" value="ECO:0007669"/>
    <property type="project" value="InterPro"/>
</dbReference>
<evidence type="ECO:0000259" key="9">
    <source>
        <dbReference type="PROSITE" id="PS50893"/>
    </source>
</evidence>
<keyword evidence="7 8" id="KW-0472">Membrane</keyword>
<evidence type="ECO:0000256" key="5">
    <source>
        <dbReference type="ARBA" id="ARBA00022840"/>
    </source>
</evidence>
<dbReference type="Pfam" id="PF00005">
    <property type="entry name" value="ABC_tran"/>
    <property type="match status" value="1"/>
</dbReference>
<dbReference type="PROSITE" id="PS00211">
    <property type="entry name" value="ABC_TRANSPORTER_1"/>
    <property type="match status" value="1"/>
</dbReference>
<dbReference type="PROSITE" id="PS50893">
    <property type="entry name" value="ABC_TRANSPORTER_2"/>
    <property type="match status" value="1"/>
</dbReference>
<proteinExistence type="predicted"/>
<evidence type="ECO:0000313" key="10">
    <source>
        <dbReference type="EMBL" id="CAG8465050.1"/>
    </source>
</evidence>
<comment type="subcellular location">
    <subcellularLocation>
        <location evidence="1">Membrane</location>
        <topology evidence="1">Multi-pass membrane protein</topology>
    </subcellularLocation>
</comment>
<keyword evidence="4" id="KW-0547">Nucleotide-binding</keyword>
<dbReference type="FunFam" id="3.40.50.300:FF:000665">
    <property type="entry name" value="ABC transporter A family member 2"/>
    <property type="match status" value="1"/>
</dbReference>
<evidence type="ECO:0000313" key="11">
    <source>
        <dbReference type="Proteomes" id="UP000789572"/>
    </source>
</evidence>
<evidence type="ECO:0000256" key="1">
    <source>
        <dbReference type="ARBA" id="ARBA00004141"/>
    </source>
</evidence>
<dbReference type="Gene3D" id="3.40.50.300">
    <property type="entry name" value="P-loop containing nucleotide triphosphate hydrolases"/>
    <property type="match status" value="1"/>
</dbReference>
<dbReference type="SUPFAM" id="SSF52540">
    <property type="entry name" value="P-loop containing nucleoside triphosphate hydrolases"/>
    <property type="match status" value="1"/>
</dbReference>
<evidence type="ECO:0000256" key="6">
    <source>
        <dbReference type="ARBA" id="ARBA00022989"/>
    </source>
</evidence>
<evidence type="ECO:0000256" key="3">
    <source>
        <dbReference type="ARBA" id="ARBA00022692"/>
    </source>
</evidence>
<evidence type="ECO:0000256" key="2">
    <source>
        <dbReference type="ARBA" id="ARBA00022448"/>
    </source>
</evidence>
<keyword evidence="3 8" id="KW-0812">Transmembrane</keyword>